<keyword evidence="2" id="KW-1185">Reference proteome</keyword>
<dbReference type="EMBL" id="CP012401">
    <property type="protein sequence ID" value="ALG70758.1"/>
    <property type="molecule type" value="Genomic_DNA"/>
</dbReference>
<sequence length="129" mass="13542">MSTRMEHGMRTLVLSLYDEALLTAAAKGLTGLLAERAALCEVASLAAGPARRAVSEEEVLRIVLSARRIRRLGAAPVPASARDGVATLVPGFTAVPPAASVAVAMKPRRGRLALWALRSLARHPLASLI</sequence>
<proteinExistence type="predicted"/>
<protein>
    <submittedName>
        <fullName evidence="1">Uncharacterized protein</fullName>
    </submittedName>
</protein>
<dbReference type="AlphaFoldDB" id="A0AAC8VWQ4"/>
<evidence type="ECO:0000313" key="2">
    <source>
        <dbReference type="Proteomes" id="UP000069935"/>
    </source>
</evidence>
<dbReference type="Proteomes" id="UP000069935">
    <property type="component" value="Chromosome 1"/>
</dbReference>
<gene>
    <name evidence="1" type="ORF">AL072_07355</name>
</gene>
<evidence type="ECO:0000313" key="1">
    <source>
        <dbReference type="EMBL" id="ALG70758.1"/>
    </source>
</evidence>
<dbReference type="KEGG" id="ati:AL072_07355"/>
<name>A0AAC8VWQ4_9PROT</name>
<organism evidence="1 2">
    <name type="scientific">Azospirillum thiophilum</name>
    <dbReference type="NCBI Taxonomy" id="528244"/>
    <lineage>
        <taxon>Bacteria</taxon>
        <taxon>Pseudomonadati</taxon>
        <taxon>Pseudomonadota</taxon>
        <taxon>Alphaproteobacteria</taxon>
        <taxon>Rhodospirillales</taxon>
        <taxon>Azospirillaceae</taxon>
        <taxon>Azospirillum</taxon>
    </lineage>
</organism>
<reference evidence="2" key="1">
    <citation type="submission" date="2015-08" db="EMBL/GenBank/DDBJ databases">
        <title>Complete Genome Sequence of Azospirillum thiophilum BV-S.</title>
        <authorList>
            <person name="Fomenkov A."/>
            <person name="Vincze T."/>
            <person name="Grabovich M."/>
            <person name="Dubinina G."/>
            <person name="Orlova M."/>
            <person name="Belousova E."/>
            <person name="Roberts R.J."/>
        </authorList>
    </citation>
    <scope>NUCLEOTIDE SEQUENCE [LARGE SCALE GENOMIC DNA]</scope>
    <source>
        <strain evidence="2">BV-S</strain>
    </source>
</reference>
<reference evidence="1 2" key="2">
    <citation type="journal article" date="2016" name="Genome Announc.">
        <title>Complete Genome Sequence of a Strain of Azospirillum thiophilum Isolated from a Sulfide Spring.</title>
        <authorList>
            <person name="Fomenkov A."/>
            <person name="Vincze T."/>
            <person name="Grabovich M."/>
            <person name="Anton B.P."/>
            <person name="Dubinina G."/>
            <person name="Orlova M."/>
            <person name="Belousova E."/>
            <person name="Roberts R.J."/>
        </authorList>
    </citation>
    <scope>NUCLEOTIDE SEQUENCE [LARGE SCALE GENOMIC DNA]</scope>
    <source>
        <strain evidence="1 2">BV-S</strain>
    </source>
</reference>
<accession>A0AAC8VWQ4</accession>